<gene>
    <name evidence="2" type="ORF">A9404_03880</name>
</gene>
<dbReference type="Proteomes" id="UP000078596">
    <property type="component" value="Chromosome"/>
</dbReference>
<keyword evidence="1" id="KW-0472">Membrane</keyword>
<accession>A0A191ZFH7</accession>
<organism evidence="2 3">
    <name type="scientific">Halothiobacillus diazotrophicus</name>
    <dbReference type="NCBI Taxonomy" id="1860122"/>
    <lineage>
        <taxon>Bacteria</taxon>
        <taxon>Pseudomonadati</taxon>
        <taxon>Pseudomonadota</taxon>
        <taxon>Gammaproteobacteria</taxon>
        <taxon>Chromatiales</taxon>
        <taxon>Halothiobacillaceae</taxon>
        <taxon>Halothiobacillus</taxon>
    </lineage>
</organism>
<reference evidence="2 3" key="1">
    <citation type="submission" date="2016-06" db="EMBL/GenBank/DDBJ databases">
        <title>Insight into the functional genes involving in sulfur oxidation in Pearl River water.</title>
        <authorList>
            <person name="Luo J."/>
            <person name="Tan X."/>
            <person name="Lin W."/>
        </authorList>
    </citation>
    <scope>NUCLEOTIDE SEQUENCE [LARGE SCALE GENOMIC DNA]</scope>
    <source>
        <strain evidence="2 3">LS2</strain>
    </source>
</reference>
<keyword evidence="3" id="KW-1185">Reference proteome</keyword>
<keyword evidence="1" id="KW-0812">Transmembrane</keyword>
<evidence type="ECO:0000256" key="1">
    <source>
        <dbReference type="SAM" id="Phobius"/>
    </source>
</evidence>
<protein>
    <submittedName>
        <fullName evidence="2">Uncharacterized protein</fullName>
    </submittedName>
</protein>
<feature type="transmembrane region" description="Helical" evidence="1">
    <location>
        <begin position="37"/>
        <end position="55"/>
    </location>
</feature>
<dbReference type="OrthoDB" id="7029786at2"/>
<evidence type="ECO:0000313" key="3">
    <source>
        <dbReference type="Proteomes" id="UP000078596"/>
    </source>
</evidence>
<dbReference type="AlphaFoldDB" id="A0A191ZFH7"/>
<sequence>MIGLLYLGFLAGYTFLIVLAARFGAHLARRSGHNPKLWGLIAGLLVYLPVFWDFVPTVVLQCYYCATQGGFTQYKTLEEWKAENPGVLKTLVPDKSLMAIEQGNTRRYVLNQRFVWDITTRYRLLHIRETENRIVDIRTGEVLVKYVNFDTDIGSIETGIRDFRDYKFWLKIDSCESSDQSQQIKFNGYLGSIKEFGSK</sequence>
<dbReference type="KEGG" id="haz:A9404_03880"/>
<name>A0A191ZFH7_9GAMM</name>
<keyword evidence="1" id="KW-1133">Transmembrane helix</keyword>
<proteinExistence type="predicted"/>
<feature type="transmembrane region" description="Helical" evidence="1">
    <location>
        <begin position="6"/>
        <end position="25"/>
    </location>
</feature>
<evidence type="ECO:0000313" key="2">
    <source>
        <dbReference type="EMBL" id="ANJ66631.1"/>
    </source>
</evidence>
<dbReference type="RefSeq" id="WP_066098846.1">
    <property type="nucleotide sequence ID" value="NZ_CP016027.1"/>
</dbReference>
<dbReference type="EMBL" id="CP016027">
    <property type="protein sequence ID" value="ANJ66631.1"/>
    <property type="molecule type" value="Genomic_DNA"/>
</dbReference>